<dbReference type="EMBL" id="MDYP01000068">
    <property type="protein sequence ID" value="OQD98953.1"/>
    <property type="molecule type" value="Genomic_DNA"/>
</dbReference>
<dbReference type="GO" id="GO:0005634">
    <property type="term" value="C:nucleus"/>
    <property type="evidence" value="ECO:0007669"/>
    <property type="project" value="UniProtKB-SubCell"/>
</dbReference>
<evidence type="ECO:0000313" key="4">
    <source>
        <dbReference type="Proteomes" id="UP000191518"/>
    </source>
</evidence>
<dbReference type="PANTHER" id="PTHR37534:SF39">
    <property type="entry name" value="TRANSCRIPTION FACTOR DOMAIN-CONTAINING PROTEIN"/>
    <property type="match status" value="1"/>
</dbReference>
<organism evidence="3 4">
    <name type="scientific">Penicillium vulpinum</name>
    <dbReference type="NCBI Taxonomy" id="29845"/>
    <lineage>
        <taxon>Eukaryota</taxon>
        <taxon>Fungi</taxon>
        <taxon>Dikarya</taxon>
        <taxon>Ascomycota</taxon>
        <taxon>Pezizomycotina</taxon>
        <taxon>Eurotiomycetes</taxon>
        <taxon>Eurotiomycetidae</taxon>
        <taxon>Eurotiales</taxon>
        <taxon>Aspergillaceae</taxon>
        <taxon>Penicillium</taxon>
    </lineage>
</organism>
<dbReference type="AlphaFoldDB" id="A0A1V6RCA5"/>
<dbReference type="PANTHER" id="PTHR37534">
    <property type="entry name" value="TRANSCRIPTIONAL ACTIVATOR PROTEIN UGA3"/>
    <property type="match status" value="1"/>
</dbReference>
<dbReference type="STRING" id="29845.A0A1V6RCA5"/>
<dbReference type="GO" id="GO:0045944">
    <property type="term" value="P:positive regulation of transcription by RNA polymerase II"/>
    <property type="evidence" value="ECO:0007669"/>
    <property type="project" value="TreeGrafter"/>
</dbReference>
<dbReference type="GO" id="GO:0003700">
    <property type="term" value="F:DNA-binding transcription factor activity"/>
    <property type="evidence" value="ECO:0007669"/>
    <property type="project" value="TreeGrafter"/>
</dbReference>
<dbReference type="InterPro" id="IPR021858">
    <property type="entry name" value="Fun_TF"/>
</dbReference>
<keyword evidence="4" id="KW-1185">Reference proteome</keyword>
<proteinExistence type="predicted"/>
<gene>
    <name evidence="3" type="ORF">PENVUL_c068G00604</name>
</gene>
<protein>
    <recommendedName>
        <fullName evidence="5">Zn(II)2Cys6 transcription factor</fullName>
    </recommendedName>
</protein>
<evidence type="ECO:0000256" key="1">
    <source>
        <dbReference type="ARBA" id="ARBA00004123"/>
    </source>
</evidence>
<reference evidence="4" key="1">
    <citation type="journal article" date="2017" name="Nat. Microbiol.">
        <title>Global analysis of biosynthetic gene clusters reveals vast potential of secondary metabolite production in Penicillium species.</title>
        <authorList>
            <person name="Nielsen J.C."/>
            <person name="Grijseels S."/>
            <person name="Prigent S."/>
            <person name="Ji B."/>
            <person name="Dainat J."/>
            <person name="Nielsen K.F."/>
            <person name="Frisvad J.C."/>
            <person name="Workman M."/>
            <person name="Nielsen J."/>
        </authorList>
    </citation>
    <scope>NUCLEOTIDE SEQUENCE [LARGE SCALE GENOMIC DNA]</scope>
    <source>
        <strain evidence="4">IBT 29486</strain>
    </source>
</reference>
<keyword evidence="2" id="KW-0539">Nucleus</keyword>
<name>A0A1V6RCA5_9EURO</name>
<accession>A0A1V6RCA5</accession>
<dbReference type="Pfam" id="PF11951">
    <property type="entry name" value="Fungal_trans_2"/>
    <property type="match status" value="1"/>
</dbReference>
<evidence type="ECO:0000256" key="2">
    <source>
        <dbReference type="ARBA" id="ARBA00023242"/>
    </source>
</evidence>
<evidence type="ECO:0000313" key="3">
    <source>
        <dbReference type="EMBL" id="OQD98953.1"/>
    </source>
</evidence>
<comment type="caution">
    <text evidence="3">The sequence shown here is derived from an EMBL/GenBank/DDBJ whole genome shotgun (WGS) entry which is preliminary data.</text>
</comment>
<dbReference type="GO" id="GO:0000976">
    <property type="term" value="F:transcription cis-regulatory region binding"/>
    <property type="evidence" value="ECO:0007669"/>
    <property type="project" value="TreeGrafter"/>
</dbReference>
<evidence type="ECO:0008006" key="5">
    <source>
        <dbReference type="Google" id="ProtNLM"/>
    </source>
</evidence>
<sequence>MTTVVSSLTPIRTDGHKLWKLLFQLSFSDDSPASLAVLRAMLSVASLYRYGHGDEPLRLKTSALESLNTSMSGRITGTTEIYQHAAVGMLLCAFEIFQPSESSFEWPLYVSGAKSMLHVICDGGYPKLMEADLLILWVHYHDILGKFTSRHWRVQSAENASIFKIPGMASTLASVAHDQVLGIFGCSLEMMNLIARMSEINPDSKIPDNQYTEQAILDSIEHELMAINQDITHLIGTNSAEEVEHGRKISKLYQLAALIYFERVLKHYSTGGRLARWSAEAFDIIQQLDICERPFPLFFVACEAHTDTQREVILSILRRTQKVSSQRRLYAVHGMIESMWVQYDLASDQGGTSYVDVLDTIMSSNKLLPTLA</sequence>
<comment type="subcellular location">
    <subcellularLocation>
        <location evidence="1">Nucleus</location>
    </subcellularLocation>
</comment>
<dbReference type="Proteomes" id="UP000191518">
    <property type="component" value="Unassembled WGS sequence"/>
</dbReference>